<name>A0A811YPD8_NYCPR</name>
<proteinExistence type="predicted"/>
<dbReference type="InterPro" id="IPR050462">
    <property type="entry name" value="Retroviral_Gag-Pol_poly"/>
</dbReference>
<dbReference type="EMBL" id="CAJHUB010000676">
    <property type="protein sequence ID" value="CAD7676242.1"/>
    <property type="molecule type" value="Genomic_DNA"/>
</dbReference>
<organism evidence="3 4">
    <name type="scientific">Nyctereutes procyonoides</name>
    <name type="common">Raccoon dog</name>
    <name type="synonym">Canis procyonoides</name>
    <dbReference type="NCBI Taxonomy" id="34880"/>
    <lineage>
        <taxon>Eukaryota</taxon>
        <taxon>Metazoa</taxon>
        <taxon>Chordata</taxon>
        <taxon>Craniata</taxon>
        <taxon>Vertebrata</taxon>
        <taxon>Euteleostomi</taxon>
        <taxon>Mammalia</taxon>
        <taxon>Eutheria</taxon>
        <taxon>Laurasiatheria</taxon>
        <taxon>Carnivora</taxon>
        <taxon>Caniformia</taxon>
        <taxon>Canidae</taxon>
        <taxon>Nyctereutes</taxon>
    </lineage>
</organism>
<dbReference type="Pfam" id="PF01140">
    <property type="entry name" value="Gag_MA"/>
    <property type="match status" value="1"/>
</dbReference>
<evidence type="ECO:0000313" key="3">
    <source>
        <dbReference type="EMBL" id="CAD7676242.1"/>
    </source>
</evidence>
<gene>
    <name evidence="3" type="ORF">NYPRO_LOCUS9037</name>
</gene>
<dbReference type="AlphaFoldDB" id="A0A811YPD8"/>
<comment type="caution">
    <text evidence="3">The sequence shown here is derived from an EMBL/GenBank/DDBJ whole genome shotgun (WGS) entry which is preliminary data.</text>
</comment>
<feature type="domain" description="Gamma-retroviral matrix protein" evidence="2">
    <location>
        <begin position="101"/>
        <end position="179"/>
    </location>
</feature>
<dbReference type="Gene3D" id="1.10.150.180">
    <property type="entry name" value="Gamma-retroviral matrix domain"/>
    <property type="match status" value="1"/>
</dbReference>
<keyword evidence="4" id="KW-1185">Reference proteome</keyword>
<dbReference type="PANTHER" id="PTHR33166">
    <property type="entry name" value="GAG_P30 DOMAIN-CONTAINING PROTEIN"/>
    <property type="match status" value="1"/>
</dbReference>
<dbReference type="InterPro" id="IPR036946">
    <property type="entry name" value="G_retro_matrix_sf"/>
</dbReference>
<evidence type="ECO:0000256" key="1">
    <source>
        <dbReference type="SAM" id="MobiDB-lite"/>
    </source>
</evidence>
<feature type="region of interest" description="Disordered" evidence="1">
    <location>
        <begin position="173"/>
        <end position="199"/>
    </location>
</feature>
<dbReference type="SUPFAM" id="SSF47836">
    <property type="entry name" value="Retroviral matrix proteins"/>
    <property type="match status" value="1"/>
</dbReference>
<accession>A0A811YPD8</accession>
<sequence length="235" mass="25697">MWMELEGIMLSEITVDCELLSTLQISPSTTCLLVFLKCSRGQAEVGRALGAPKLCRSVPPTLRASRPPRHSLLFGEGRCSRPLPSESAAPVLSFVCVCSFRTVTTPLSLTLDHWKEVAGRAHNLSVEVRRRRWVTFCSSEWPAFNVGGPRNGTFNIDIILQVKALVFQPGPNGHLDQVPRDSAGTSKLAKTSRGRTGGRPGCLMRLRMFSPWFARPGTTTLLLVGSGSVSIARYC</sequence>
<evidence type="ECO:0000259" key="2">
    <source>
        <dbReference type="Pfam" id="PF01140"/>
    </source>
</evidence>
<protein>
    <submittedName>
        <fullName evidence="3">(raccoon dog) hypothetical protein</fullName>
    </submittedName>
</protein>
<dbReference type="InterPro" id="IPR010999">
    <property type="entry name" value="Retrovr_matrix"/>
</dbReference>
<reference evidence="3" key="1">
    <citation type="submission" date="2020-12" db="EMBL/GenBank/DDBJ databases">
        <authorList>
            <consortium name="Molecular Ecology Group"/>
        </authorList>
    </citation>
    <scope>NUCLEOTIDE SEQUENCE</scope>
    <source>
        <strain evidence="3">TBG_1078</strain>
    </source>
</reference>
<evidence type="ECO:0000313" key="4">
    <source>
        <dbReference type="Proteomes" id="UP000645828"/>
    </source>
</evidence>
<dbReference type="Proteomes" id="UP000645828">
    <property type="component" value="Unassembled WGS sequence"/>
</dbReference>
<dbReference type="InterPro" id="IPR000840">
    <property type="entry name" value="G_retro_matrix"/>
</dbReference>